<dbReference type="GO" id="GO:0046872">
    <property type="term" value="F:metal ion binding"/>
    <property type="evidence" value="ECO:0007669"/>
    <property type="project" value="UniProtKB-KW"/>
</dbReference>
<sequence>MTTDTLKLLRRAVEPSGAASSDFDLNPGVVLPEGRRLRAAGVLVPVLEGPDGPEIILTKRSSALKHHPGQISFPGGKQDDTDADVVAAALREAHEEIGLPTELVDVVGTLPTHETVTSFTITPVIGIISQPFDLIPEPGEVAEVFRVPLHHLLVPENYTIQGRRWRGQTRHYYIVPFGPYYIWGATARILRGLAERLSR</sequence>
<dbReference type="PROSITE" id="PS51462">
    <property type="entry name" value="NUDIX"/>
    <property type="match status" value="1"/>
</dbReference>
<dbReference type="PANTHER" id="PTHR12992">
    <property type="entry name" value="NUDIX HYDROLASE"/>
    <property type="match status" value="1"/>
</dbReference>
<keyword evidence="5" id="KW-0460">Magnesium</keyword>
<dbReference type="CDD" id="cd03426">
    <property type="entry name" value="NUDIX_CoAse_Nudt7"/>
    <property type="match status" value="1"/>
</dbReference>
<protein>
    <submittedName>
        <fullName evidence="8">8-oxo-dGTP pyrophosphatase MutT, NUDIX family</fullName>
    </submittedName>
</protein>
<feature type="domain" description="Nudix hydrolase" evidence="7">
    <location>
        <begin position="37"/>
        <end position="168"/>
    </location>
</feature>
<dbReference type="InterPro" id="IPR015797">
    <property type="entry name" value="NUDIX_hydrolase-like_dom_sf"/>
</dbReference>
<proteinExistence type="predicted"/>
<evidence type="ECO:0000313" key="9">
    <source>
        <dbReference type="Proteomes" id="UP000192330"/>
    </source>
</evidence>
<keyword evidence="3" id="KW-0479">Metal-binding</keyword>
<evidence type="ECO:0000256" key="2">
    <source>
        <dbReference type="ARBA" id="ARBA00001946"/>
    </source>
</evidence>
<evidence type="ECO:0000256" key="6">
    <source>
        <dbReference type="ARBA" id="ARBA00023211"/>
    </source>
</evidence>
<evidence type="ECO:0000256" key="3">
    <source>
        <dbReference type="ARBA" id="ARBA00022723"/>
    </source>
</evidence>
<dbReference type="GO" id="GO:0010945">
    <property type="term" value="F:coenzyme A diphosphatase activity"/>
    <property type="evidence" value="ECO:0007669"/>
    <property type="project" value="InterPro"/>
</dbReference>
<evidence type="ECO:0000259" key="7">
    <source>
        <dbReference type="PROSITE" id="PS51462"/>
    </source>
</evidence>
<dbReference type="Gene3D" id="3.90.79.10">
    <property type="entry name" value="Nucleoside Triphosphate Pyrophosphohydrolase"/>
    <property type="match status" value="1"/>
</dbReference>
<dbReference type="EMBL" id="FWYD01000002">
    <property type="protein sequence ID" value="SMC56207.1"/>
    <property type="molecule type" value="Genomic_DNA"/>
</dbReference>
<dbReference type="Proteomes" id="UP000192330">
    <property type="component" value="Unassembled WGS sequence"/>
</dbReference>
<dbReference type="RefSeq" id="WP_412780459.1">
    <property type="nucleotide sequence ID" value="NZ_FWYD01000002.1"/>
</dbReference>
<dbReference type="SUPFAM" id="SSF55811">
    <property type="entry name" value="Nudix"/>
    <property type="match status" value="1"/>
</dbReference>
<dbReference type="InterPro" id="IPR045121">
    <property type="entry name" value="CoAse"/>
</dbReference>
<gene>
    <name evidence="8" type="ORF">SAMN06295998_102466</name>
</gene>
<keyword evidence="6" id="KW-0464">Manganese</keyword>
<comment type="cofactor">
    <cofactor evidence="2">
        <name>Mg(2+)</name>
        <dbReference type="ChEBI" id="CHEBI:18420"/>
    </cofactor>
</comment>
<organism evidence="8 9">
    <name type="scientific">Primorskyibacter flagellatus</name>
    <dbReference type="NCBI Taxonomy" id="1387277"/>
    <lineage>
        <taxon>Bacteria</taxon>
        <taxon>Pseudomonadati</taxon>
        <taxon>Pseudomonadota</taxon>
        <taxon>Alphaproteobacteria</taxon>
        <taxon>Rhodobacterales</taxon>
        <taxon>Roseobacteraceae</taxon>
        <taxon>Primorskyibacter</taxon>
    </lineage>
</organism>
<dbReference type="STRING" id="1387277.SAMN06295998_102466"/>
<accession>A0A1W2A6B3</accession>
<keyword evidence="4" id="KW-0378">Hydrolase</keyword>
<evidence type="ECO:0000313" key="8">
    <source>
        <dbReference type="EMBL" id="SMC56207.1"/>
    </source>
</evidence>
<dbReference type="PANTHER" id="PTHR12992:SF11">
    <property type="entry name" value="MITOCHONDRIAL COENZYME A DIPHOSPHATASE NUDT8"/>
    <property type="match status" value="1"/>
</dbReference>
<dbReference type="Pfam" id="PF00293">
    <property type="entry name" value="NUDIX"/>
    <property type="match status" value="1"/>
</dbReference>
<evidence type="ECO:0000256" key="1">
    <source>
        <dbReference type="ARBA" id="ARBA00001936"/>
    </source>
</evidence>
<evidence type="ECO:0000256" key="5">
    <source>
        <dbReference type="ARBA" id="ARBA00022842"/>
    </source>
</evidence>
<dbReference type="InterPro" id="IPR000086">
    <property type="entry name" value="NUDIX_hydrolase_dom"/>
</dbReference>
<name>A0A1W2A6B3_9RHOB</name>
<evidence type="ECO:0000256" key="4">
    <source>
        <dbReference type="ARBA" id="ARBA00022801"/>
    </source>
</evidence>
<dbReference type="NCBIfam" id="NF007980">
    <property type="entry name" value="PRK10707.1"/>
    <property type="match status" value="1"/>
</dbReference>
<reference evidence="8 9" key="1">
    <citation type="submission" date="2017-04" db="EMBL/GenBank/DDBJ databases">
        <authorList>
            <person name="Afonso C.L."/>
            <person name="Miller P.J."/>
            <person name="Scott M.A."/>
            <person name="Spackman E."/>
            <person name="Goraichik I."/>
            <person name="Dimitrov K.M."/>
            <person name="Suarez D.L."/>
            <person name="Swayne D.E."/>
        </authorList>
    </citation>
    <scope>NUCLEOTIDE SEQUENCE [LARGE SCALE GENOMIC DNA]</scope>
    <source>
        <strain evidence="8 9">CGMCC 1.12644</strain>
    </source>
</reference>
<comment type="cofactor">
    <cofactor evidence="1">
        <name>Mn(2+)</name>
        <dbReference type="ChEBI" id="CHEBI:29035"/>
    </cofactor>
</comment>
<dbReference type="AlphaFoldDB" id="A0A1W2A6B3"/>
<keyword evidence="9" id="KW-1185">Reference proteome</keyword>